<dbReference type="GeneID" id="79271943"/>
<organism evidence="1 2">
    <name type="scientific">Halobaculum marinum</name>
    <dbReference type="NCBI Taxonomy" id="3031996"/>
    <lineage>
        <taxon>Archaea</taxon>
        <taxon>Methanobacteriati</taxon>
        <taxon>Methanobacteriota</taxon>
        <taxon>Stenosarchaea group</taxon>
        <taxon>Halobacteria</taxon>
        <taxon>Halobacteriales</taxon>
        <taxon>Haloferacaceae</taxon>
        <taxon>Halobaculum</taxon>
    </lineage>
</organism>
<dbReference type="RefSeq" id="WP_276239710.1">
    <property type="nucleotide sequence ID" value="NZ_CP119991.1"/>
</dbReference>
<proteinExistence type="predicted"/>
<dbReference type="PROSITE" id="PS51257">
    <property type="entry name" value="PROKAR_LIPOPROTEIN"/>
    <property type="match status" value="1"/>
</dbReference>
<gene>
    <name evidence="1" type="ORF">ACFQKD_00310</name>
</gene>
<evidence type="ECO:0000313" key="1">
    <source>
        <dbReference type="EMBL" id="MFC7095732.1"/>
    </source>
</evidence>
<sequence>MASPTRRALLAGAASGALVGNAGCLGGSGLSCGETGAVLVRRSRVVRVTVPFDEPDATAAVAAAIESQGYTVTVGVDHAYGSPDTRTIRVLGDLPRAEVERIAAAEGLTVESVGASTTGDGPFADVDGSFLSPWATPLLVARADAYRSAATELGVSVPDVRVTKTEIGVEAPPDGSVDRAVDAIRTAFGPSGRVSVHVEFPDRDPSTPPRYHFESGIGDDDVLDAVAYYRRGDTAEIVVSARGNKFIRSLFGPTYHTRLPESIDDATVVIRADGDVIQRRPPTDLERAYFEWYSEHATQPPDLPYVHLEIGGLSPSDAARIGAGIAVPTGSVNVFRRRC</sequence>
<evidence type="ECO:0000313" key="2">
    <source>
        <dbReference type="Proteomes" id="UP001596388"/>
    </source>
</evidence>
<keyword evidence="2" id="KW-1185">Reference proteome</keyword>
<accession>A0ABD5WQC9</accession>
<protein>
    <submittedName>
        <fullName evidence="1">Uncharacterized protein</fullName>
    </submittedName>
</protein>
<name>A0ABD5WQC9_9EURY</name>
<dbReference type="EMBL" id="JBHTAG010000001">
    <property type="protein sequence ID" value="MFC7095732.1"/>
    <property type="molecule type" value="Genomic_DNA"/>
</dbReference>
<dbReference type="AlphaFoldDB" id="A0ABD5WQC9"/>
<comment type="caution">
    <text evidence="1">The sequence shown here is derived from an EMBL/GenBank/DDBJ whole genome shotgun (WGS) entry which is preliminary data.</text>
</comment>
<reference evidence="1 2" key="1">
    <citation type="journal article" date="2019" name="Int. J. Syst. Evol. Microbiol.">
        <title>The Global Catalogue of Microorganisms (GCM) 10K type strain sequencing project: providing services to taxonomists for standard genome sequencing and annotation.</title>
        <authorList>
            <consortium name="The Broad Institute Genomics Platform"/>
            <consortium name="The Broad Institute Genome Sequencing Center for Infectious Disease"/>
            <person name="Wu L."/>
            <person name="Ma J."/>
        </authorList>
    </citation>
    <scope>NUCLEOTIDE SEQUENCE [LARGE SCALE GENOMIC DNA]</scope>
    <source>
        <strain evidence="1 2">DT55</strain>
    </source>
</reference>
<dbReference type="Proteomes" id="UP001596388">
    <property type="component" value="Unassembled WGS sequence"/>
</dbReference>